<feature type="compositionally biased region" description="Polar residues" evidence="15">
    <location>
        <begin position="1"/>
        <end position="16"/>
    </location>
</feature>
<organism evidence="19 20">
    <name type="scientific">Manduca sexta</name>
    <name type="common">Tobacco hawkmoth</name>
    <name type="synonym">Tobacco hornworm</name>
    <dbReference type="NCBI Taxonomy" id="7130"/>
    <lineage>
        <taxon>Eukaryota</taxon>
        <taxon>Metazoa</taxon>
        <taxon>Ecdysozoa</taxon>
        <taxon>Arthropoda</taxon>
        <taxon>Hexapoda</taxon>
        <taxon>Insecta</taxon>
        <taxon>Pterygota</taxon>
        <taxon>Neoptera</taxon>
        <taxon>Endopterygota</taxon>
        <taxon>Lepidoptera</taxon>
        <taxon>Glossata</taxon>
        <taxon>Ditrysia</taxon>
        <taxon>Bombycoidea</taxon>
        <taxon>Sphingidae</taxon>
        <taxon>Sphinginae</taxon>
        <taxon>Sphingini</taxon>
        <taxon>Manduca</taxon>
    </lineage>
</organism>
<keyword evidence="9" id="KW-0675">Receptor</keyword>
<dbReference type="Pfam" id="PF01094">
    <property type="entry name" value="ANF_receptor"/>
    <property type="match status" value="1"/>
</dbReference>
<keyword evidence="6" id="KW-0770">Synapse</keyword>
<feature type="transmembrane region" description="Helical" evidence="16">
    <location>
        <begin position="568"/>
        <end position="597"/>
    </location>
</feature>
<reference evidence="19" key="2">
    <citation type="submission" date="2020-12" db="EMBL/GenBank/DDBJ databases">
        <authorList>
            <person name="Kanost M."/>
        </authorList>
    </citation>
    <scope>NUCLEOTIDE SEQUENCE</scope>
</reference>
<evidence type="ECO:0000259" key="17">
    <source>
        <dbReference type="SMART" id="SM00079"/>
    </source>
</evidence>
<evidence type="ECO:0000259" key="18">
    <source>
        <dbReference type="SMART" id="SM00918"/>
    </source>
</evidence>
<dbReference type="Pfam" id="PF00060">
    <property type="entry name" value="Lig_chan"/>
    <property type="match status" value="1"/>
</dbReference>
<dbReference type="EMBL" id="JH668661">
    <property type="protein sequence ID" value="KAG6460251.1"/>
    <property type="molecule type" value="Genomic_DNA"/>
</dbReference>
<dbReference type="SMART" id="SM00918">
    <property type="entry name" value="Lig_chan-Glu_bd"/>
    <property type="match status" value="1"/>
</dbReference>
<dbReference type="InterPro" id="IPR015683">
    <property type="entry name" value="Ionotropic_Glu_rcpt"/>
</dbReference>
<evidence type="ECO:0000256" key="16">
    <source>
        <dbReference type="SAM" id="Phobius"/>
    </source>
</evidence>
<evidence type="ECO:0000256" key="5">
    <source>
        <dbReference type="ARBA" id="ARBA00022989"/>
    </source>
</evidence>
<gene>
    <name evidence="19" type="ORF">O3G_MSEX011856</name>
</gene>
<keyword evidence="5 16" id="KW-1133">Transmembrane helix</keyword>
<evidence type="ECO:0000256" key="12">
    <source>
        <dbReference type="ARBA" id="ARBA00023286"/>
    </source>
</evidence>
<dbReference type="GO" id="GO:0015276">
    <property type="term" value="F:ligand-gated monoatomic ion channel activity"/>
    <property type="evidence" value="ECO:0007669"/>
    <property type="project" value="InterPro"/>
</dbReference>
<evidence type="ECO:0000256" key="1">
    <source>
        <dbReference type="ARBA" id="ARBA00004141"/>
    </source>
</evidence>
<dbReference type="InterPro" id="IPR001320">
    <property type="entry name" value="Iontro_rcpt_C"/>
</dbReference>
<keyword evidence="8 16" id="KW-0472">Membrane</keyword>
<evidence type="ECO:0000313" key="19">
    <source>
        <dbReference type="EMBL" id="KAG6460251.1"/>
    </source>
</evidence>
<feature type="region of interest" description="Disordered" evidence="15">
    <location>
        <begin position="899"/>
        <end position="991"/>
    </location>
</feature>
<evidence type="ECO:0000256" key="3">
    <source>
        <dbReference type="ARBA" id="ARBA00022448"/>
    </source>
</evidence>
<keyword evidence="13" id="KW-0407">Ion channel</keyword>
<dbReference type="Proteomes" id="UP000791440">
    <property type="component" value="Unassembled WGS sequence"/>
</dbReference>
<evidence type="ECO:0000256" key="15">
    <source>
        <dbReference type="SAM" id="MobiDB-lite"/>
    </source>
</evidence>
<dbReference type="InterPro" id="IPR019594">
    <property type="entry name" value="Glu/Gly-bd"/>
</dbReference>
<feature type="transmembrane region" description="Helical" evidence="16">
    <location>
        <begin position="656"/>
        <end position="676"/>
    </location>
</feature>
<feature type="compositionally biased region" description="Low complexity" evidence="15">
    <location>
        <begin position="926"/>
        <end position="937"/>
    </location>
</feature>
<sequence>MCQQYEPSASRHQTSGTRRRSAMWHMHSLHEPIGAMRFMTLILFVVAGSTLAQPARIGVVELQPILARQLAAAAEAALQSLPDAGVTVQVAGVEPDEPLSLAAHLCAQAREGVAAVLSAGGERAARLAGAAAARAGVPLLLLDEAPADGSWEALPLYPHPDVLAQACADLCKEKGWRRAVVLHEGGAAGAALIAPDGEPLALLARQLPPPSEPALLRSLLLVLKRLGVTNFIVWCEAACCERVLDAAQRVGLLSDRHSYIMLSLDLHTRDLEPYSHGGANVTALRLFDPESEHVQNMMAAWQASYLQQLGEPGDAGDATDVERIAAAPPAALPLAYQATALATEALSRLRLPTAGGASCERGLGAFHADTLLNYLRSEEWVSGAGAGGEVSWETDGARREVQLQVAELVRGGRLQHAGVWAPSAKVTWQRAEAPPDTRPLDSMTNRTFAVLVALNKPYVMRQESTLRLSGNEQYEGFCIELIEKLSKMLKFNYTFVEQVDGSYGSYDNATNRWTGMIGRLMTDPNIDFAVTDLTITSEREKAVDFTTPFMNLGIAILFRKPKPPEPKLFAFLLPFSNGVWICLGFAYLGTSLLLYVVGRLCHEEWQNPYPCIEDPPALENQFTLANALWFNLGAVLLQGSEIAPVAYGTRAVASMWWLFALVITSSYTANLATLLATKSTTELIHNVNELANNKLGIKFGAKANGSTHLFFKNSQNEMFQKMYEDMSHWSMPTSNDEGIKKVATEDFAFLMESTSIDYVTERNCNVTKVGDMLDSKGYGIAMKKDSRYRQELNLALLNLQEAGTLREMINTWWNERNGGGACKDVEEYENEKLRMANFWGLFLVLVVGCALGVVVSCADLAYAALRSKRPAQRGNTFAARFWDELRFVFRFDQSVKPVQGPLIKSPSSSPRSESCGEESPEEAAVTEGAHTAREGTTGTEGAGGSEEPAEERWLRPGSAGARSARRRSSMHAANARLARHAPSHSATPARR</sequence>
<comment type="similarity">
    <text evidence="2">Belongs to the glutamate-gated ion channel (TC 1.A.10.1) family.</text>
</comment>
<accession>A0A922CW34</accession>
<evidence type="ECO:0000256" key="14">
    <source>
        <dbReference type="ARBA" id="ARBA00034100"/>
    </source>
</evidence>
<comment type="subcellular location">
    <subcellularLocation>
        <location evidence="1">Membrane</location>
        <topology evidence="1">Multi-pass membrane protein</topology>
    </subcellularLocation>
    <subcellularLocation>
        <location evidence="14">Postsynaptic cell membrane</location>
    </subcellularLocation>
</comment>
<keyword evidence="7" id="KW-0406">Ion transport</keyword>
<feature type="domain" description="Ionotropic glutamate receptor L-glutamate and glycine-binding" evidence="18">
    <location>
        <begin position="457"/>
        <end position="522"/>
    </location>
</feature>
<evidence type="ECO:0000256" key="6">
    <source>
        <dbReference type="ARBA" id="ARBA00023018"/>
    </source>
</evidence>
<dbReference type="AlphaFoldDB" id="A0A922CW34"/>
<dbReference type="FunFam" id="3.40.190.10:FF:000061">
    <property type="entry name" value="Glutamate receptor, ionotropic kainate"/>
    <property type="match status" value="1"/>
</dbReference>
<evidence type="ECO:0000256" key="9">
    <source>
        <dbReference type="ARBA" id="ARBA00023170"/>
    </source>
</evidence>
<name>A0A922CW34_MANSE</name>
<dbReference type="SMART" id="SM00079">
    <property type="entry name" value="PBPe"/>
    <property type="match status" value="1"/>
</dbReference>
<dbReference type="FunFam" id="1.10.287.70:FF:000105">
    <property type="entry name" value="Eye-enriched kainate receptor, isoform A"/>
    <property type="match status" value="1"/>
</dbReference>
<feature type="domain" description="Ionotropic glutamate receptor C-terminal" evidence="17">
    <location>
        <begin position="447"/>
        <end position="815"/>
    </location>
</feature>
<feature type="transmembrane region" description="Helical" evidence="16">
    <location>
        <begin position="838"/>
        <end position="865"/>
    </location>
</feature>
<proteinExistence type="inferred from homology"/>
<evidence type="ECO:0000256" key="10">
    <source>
        <dbReference type="ARBA" id="ARBA00023180"/>
    </source>
</evidence>
<evidence type="ECO:0000256" key="4">
    <source>
        <dbReference type="ARBA" id="ARBA00022692"/>
    </source>
</evidence>
<keyword evidence="4 16" id="KW-0812">Transmembrane</keyword>
<dbReference type="FunFam" id="3.40.190.10:FF:000178">
    <property type="entry name" value="Glutamate receptor subunit"/>
    <property type="match status" value="1"/>
</dbReference>
<evidence type="ECO:0000256" key="2">
    <source>
        <dbReference type="ARBA" id="ARBA00008685"/>
    </source>
</evidence>
<keyword evidence="12" id="KW-1071">Ligand-gated ion channel</keyword>
<evidence type="ECO:0000256" key="13">
    <source>
        <dbReference type="ARBA" id="ARBA00023303"/>
    </source>
</evidence>
<evidence type="ECO:0000313" key="20">
    <source>
        <dbReference type="Proteomes" id="UP000791440"/>
    </source>
</evidence>
<reference evidence="19" key="1">
    <citation type="journal article" date="2016" name="Insect Biochem. Mol. Biol.">
        <title>Multifaceted biological insights from a draft genome sequence of the tobacco hornworm moth, Manduca sexta.</title>
        <authorList>
            <person name="Kanost M.R."/>
            <person name="Arrese E.L."/>
            <person name="Cao X."/>
            <person name="Chen Y.R."/>
            <person name="Chellapilla S."/>
            <person name="Goldsmith M.R."/>
            <person name="Grosse-Wilde E."/>
            <person name="Heckel D.G."/>
            <person name="Herndon N."/>
            <person name="Jiang H."/>
            <person name="Papanicolaou A."/>
            <person name="Qu J."/>
            <person name="Soulages J.L."/>
            <person name="Vogel H."/>
            <person name="Walters J."/>
            <person name="Waterhouse R.M."/>
            <person name="Ahn S.J."/>
            <person name="Almeida F.C."/>
            <person name="An C."/>
            <person name="Aqrawi P."/>
            <person name="Bretschneider A."/>
            <person name="Bryant W.B."/>
            <person name="Bucks S."/>
            <person name="Chao H."/>
            <person name="Chevignon G."/>
            <person name="Christen J.M."/>
            <person name="Clarke D.F."/>
            <person name="Dittmer N.T."/>
            <person name="Ferguson L.C.F."/>
            <person name="Garavelou S."/>
            <person name="Gordon K.H.J."/>
            <person name="Gunaratna R.T."/>
            <person name="Han Y."/>
            <person name="Hauser F."/>
            <person name="He Y."/>
            <person name="Heidel-Fischer H."/>
            <person name="Hirsh A."/>
            <person name="Hu Y."/>
            <person name="Jiang H."/>
            <person name="Kalra D."/>
            <person name="Klinner C."/>
            <person name="Konig C."/>
            <person name="Kovar C."/>
            <person name="Kroll A.R."/>
            <person name="Kuwar S.S."/>
            <person name="Lee S.L."/>
            <person name="Lehman R."/>
            <person name="Li K."/>
            <person name="Li Z."/>
            <person name="Liang H."/>
            <person name="Lovelace S."/>
            <person name="Lu Z."/>
            <person name="Mansfield J.H."/>
            <person name="McCulloch K.J."/>
            <person name="Mathew T."/>
            <person name="Morton B."/>
            <person name="Muzny D.M."/>
            <person name="Neunemann D."/>
            <person name="Ongeri F."/>
            <person name="Pauchet Y."/>
            <person name="Pu L.L."/>
            <person name="Pyrousis I."/>
            <person name="Rao X.J."/>
            <person name="Redding A."/>
            <person name="Roesel C."/>
            <person name="Sanchez-Gracia A."/>
            <person name="Schaack S."/>
            <person name="Shukla A."/>
            <person name="Tetreau G."/>
            <person name="Wang Y."/>
            <person name="Xiong G.H."/>
            <person name="Traut W."/>
            <person name="Walsh T.K."/>
            <person name="Worley K.C."/>
            <person name="Wu D."/>
            <person name="Wu W."/>
            <person name="Wu Y.Q."/>
            <person name="Zhang X."/>
            <person name="Zou Z."/>
            <person name="Zucker H."/>
            <person name="Briscoe A.D."/>
            <person name="Burmester T."/>
            <person name="Clem R.J."/>
            <person name="Feyereisen R."/>
            <person name="Grimmelikhuijzen C.J.P."/>
            <person name="Hamodrakas S.J."/>
            <person name="Hansson B.S."/>
            <person name="Huguet E."/>
            <person name="Jermiin L.S."/>
            <person name="Lan Q."/>
            <person name="Lehman H.K."/>
            <person name="Lorenzen M."/>
            <person name="Merzendorfer H."/>
            <person name="Michalopoulos I."/>
            <person name="Morton D.B."/>
            <person name="Muthukrishnan S."/>
            <person name="Oakeshott J.G."/>
            <person name="Palmer W."/>
            <person name="Park Y."/>
            <person name="Passarelli A.L."/>
            <person name="Rozas J."/>
            <person name="Schwartz L.M."/>
            <person name="Smith W."/>
            <person name="Southgate A."/>
            <person name="Vilcinskas A."/>
            <person name="Vogt R."/>
            <person name="Wang P."/>
            <person name="Werren J."/>
            <person name="Yu X.Q."/>
            <person name="Zhou J.J."/>
            <person name="Brown S.J."/>
            <person name="Scherer S.E."/>
            <person name="Richards S."/>
            <person name="Blissard G.W."/>
        </authorList>
    </citation>
    <scope>NUCLEOTIDE SEQUENCE</scope>
</reference>
<feature type="region of interest" description="Disordered" evidence="15">
    <location>
        <begin position="1"/>
        <end position="22"/>
    </location>
</feature>
<dbReference type="GO" id="GO:0045211">
    <property type="term" value="C:postsynaptic membrane"/>
    <property type="evidence" value="ECO:0007669"/>
    <property type="project" value="UniProtKB-SubCell"/>
</dbReference>
<evidence type="ECO:0000256" key="8">
    <source>
        <dbReference type="ARBA" id="ARBA00023136"/>
    </source>
</evidence>
<dbReference type="InterPro" id="IPR001828">
    <property type="entry name" value="ANF_lig-bd_rcpt"/>
</dbReference>
<keyword evidence="11" id="KW-0628">Postsynaptic cell membrane</keyword>
<protein>
    <submittedName>
        <fullName evidence="19">Uncharacterized protein</fullName>
    </submittedName>
</protein>
<dbReference type="Pfam" id="PF10613">
    <property type="entry name" value="Lig_chan-Glu_bd"/>
    <property type="match status" value="1"/>
</dbReference>
<evidence type="ECO:0000256" key="11">
    <source>
        <dbReference type="ARBA" id="ARBA00023257"/>
    </source>
</evidence>
<keyword evidence="10" id="KW-0325">Glycoprotein</keyword>
<comment type="caution">
    <text evidence="19">The sequence shown here is derived from an EMBL/GenBank/DDBJ whole genome shotgun (WGS) entry which is preliminary data.</text>
</comment>
<keyword evidence="3" id="KW-0813">Transport</keyword>
<dbReference type="PANTHER" id="PTHR18966">
    <property type="entry name" value="IONOTROPIC GLUTAMATE RECEPTOR"/>
    <property type="match status" value="1"/>
</dbReference>
<evidence type="ECO:0000256" key="7">
    <source>
        <dbReference type="ARBA" id="ARBA00023065"/>
    </source>
</evidence>
<keyword evidence="20" id="KW-1185">Reference proteome</keyword>